<sequence>MQEFRENHAEAFAAEEAAAKLLSDALNDPELLAGATYIPDIAKKSLDAAKLLGESSQAQAALEWAAKVMDPNGPAGTSFEGLKDQIDDDVVAPALTTASGQLLAENHGDAQAALQQLAKIANPLIALSKNGNTIKTGLESIQAALASGDPNALAQLSKSGSKLGVALAGVGAAYGLVSAVGEAKQGEWANFIKDMANSGRSGAQVASTVLRTLGETGRIAAQSAEMAADVLARLAPALGILANALVLADHFKDFLDDPTVGSGLQAFGDLVATAGAAVGTVLPGVGQVVEGVGLVLATFGGLLINKEKQDEMNKESEGILLEMGVEAGVAETLAHGDDQPERLSSDLGLSPAQIQDLARRYPTMFDAPGLGQAVIDAAKACGMKGPDAMGFIDTLSKGRPDFAWDLLGVVPNMRGDGTHPTATDASWRTYVQGRYPDAYAYAQQHAPDLFGKNAESRLQAGQDFEHYAGTLESLLVYANLCEQHKGDTAYTSEFIHRMKDNGSLDNFVQVINQSGQEAQRSGAKAALDAAVKTGVLSEADIQNYMNGSNGGAWHSILGR</sequence>
<proteinExistence type="predicted"/>
<dbReference type="EMBL" id="CP071090">
    <property type="protein sequence ID" value="QSQ28284.1"/>
    <property type="molecule type" value="Genomic_DNA"/>
</dbReference>
<evidence type="ECO:0000313" key="2">
    <source>
        <dbReference type="Proteomes" id="UP000662747"/>
    </source>
</evidence>
<reference evidence="1 2" key="1">
    <citation type="submission" date="2021-02" db="EMBL/GenBank/DDBJ databases">
        <title>De Novo genome assembly of isolated myxobacteria.</title>
        <authorList>
            <person name="Stevens D.C."/>
        </authorList>
    </citation>
    <scope>NUCLEOTIDE SEQUENCE [LARGE SCALE GENOMIC DNA]</scope>
    <source>
        <strain evidence="2">SCPEA02</strain>
    </source>
</reference>
<organism evidence="1 2">
    <name type="scientific">Pyxidicoccus parkwayensis</name>
    <dbReference type="NCBI Taxonomy" id="2813578"/>
    <lineage>
        <taxon>Bacteria</taxon>
        <taxon>Pseudomonadati</taxon>
        <taxon>Myxococcota</taxon>
        <taxon>Myxococcia</taxon>
        <taxon>Myxococcales</taxon>
        <taxon>Cystobacterineae</taxon>
        <taxon>Myxococcaceae</taxon>
        <taxon>Pyxidicoccus</taxon>
    </lineage>
</organism>
<protein>
    <submittedName>
        <fullName evidence="1">Uncharacterized protein</fullName>
    </submittedName>
</protein>
<gene>
    <name evidence="1" type="ORF">JY651_27740</name>
</gene>
<keyword evidence="2" id="KW-1185">Reference proteome</keyword>
<dbReference type="Proteomes" id="UP000662747">
    <property type="component" value="Chromosome"/>
</dbReference>
<name>A0ABX7PCI9_9BACT</name>
<accession>A0ABX7PCI9</accession>
<evidence type="ECO:0000313" key="1">
    <source>
        <dbReference type="EMBL" id="QSQ28284.1"/>
    </source>
</evidence>